<evidence type="ECO:0000313" key="11">
    <source>
        <dbReference type="EMBL" id="MBI5248975.1"/>
    </source>
</evidence>
<name>A0A9D6UYX9_9BACT</name>
<dbReference type="GO" id="GO:0005524">
    <property type="term" value="F:ATP binding"/>
    <property type="evidence" value="ECO:0007669"/>
    <property type="project" value="UniProtKB-KW"/>
</dbReference>
<proteinExistence type="inferred from homology"/>
<feature type="domain" description="Polymerase nucleotidyl transferase" evidence="10">
    <location>
        <begin position="7"/>
        <end position="93"/>
    </location>
</feature>
<evidence type="ECO:0000256" key="8">
    <source>
        <dbReference type="ARBA" id="ARBA00022842"/>
    </source>
</evidence>
<dbReference type="Proteomes" id="UP000807825">
    <property type="component" value="Unassembled WGS sequence"/>
</dbReference>
<evidence type="ECO:0000256" key="1">
    <source>
        <dbReference type="ARBA" id="ARBA00001946"/>
    </source>
</evidence>
<dbReference type="EMBL" id="JACRDE010000165">
    <property type="protein sequence ID" value="MBI5248975.1"/>
    <property type="molecule type" value="Genomic_DNA"/>
</dbReference>
<dbReference type="Pfam" id="PF01909">
    <property type="entry name" value="NTP_transf_2"/>
    <property type="match status" value="1"/>
</dbReference>
<comment type="similarity">
    <text evidence="9">Belongs to the MntA antitoxin family.</text>
</comment>
<gene>
    <name evidence="11" type="ORF">HY912_05720</name>
</gene>
<keyword evidence="3" id="KW-0808">Transferase</keyword>
<dbReference type="GO" id="GO:0016779">
    <property type="term" value="F:nucleotidyltransferase activity"/>
    <property type="evidence" value="ECO:0007669"/>
    <property type="project" value="UniProtKB-KW"/>
</dbReference>
<evidence type="ECO:0000256" key="9">
    <source>
        <dbReference type="ARBA" id="ARBA00038276"/>
    </source>
</evidence>
<dbReference type="SUPFAM" id="SSF81301">
    <property type="entry name" value="Nucleotidyltransferase"/>
    <property type="match status" value="1"/>
</dbReference>
<dbReference type="AlphaFoldDB" id="A0A9D6UYX9"/>
<dbReference type="Gene3D" id="3.30.460.10">
    <property type="entry name" value="Beta Polymerase, domain 2"/>
    <property type="match status" value="1"/>
</dbReference>
<evidence type="ECO:0000259" key="10">
    <source>
        <dbReference type="Pfam" id="PF01909"/>
    </source>
</evidence>
<evidence type="ECO:0000256" key="7">
    <source>
        <dbReference type="ARBA" id="ARBA00022840"/>
    </source>
</evidence>
<keyword evidence="5" id="KW-0479">Metal-binding</keyword>
<evidence type="ECO:0000256" key="6">
    <source>
        <dbReference type="ARBA" id="ARBA00022741"/>
    </source>
</evidence>
<sequence>MSRDEILKRLEENRETIRGFGVCRIGIFGSYARGEQKEGSDMDFLVDFESATFDNYFDLKFFLENLFGRTVDLVISDAIKPRIRASILEEAIYAQGL</sequence>
<protein>
    <submittedName>
        <fullName evidence="11">Nucleotidyltransferase family protein</fullName>
    </submittedName>
</protein>
<evidence type="ECO:0000256" key="4">
    <source>
        <dbReference type="ARBA" id="ARBA00022695"/>
    </source>
</evidence>
<dbReference type="InterPro" id="IPR002934">
    <property type="entry name" value="Polymerase_NTP_transf_dom"/>
</dbReference>
<dbReference type="CDD" id="cd05403">
    <property type="entry name" value="NT_KNTase_like"/>
    <property type="match status" value="1"/>
</dbReference>
<keyword evidence="4" id="KW-0548">Nucleotidyltransferase</keyword>
<keyword evidence="7" id="KW-0067">ATP-binding</keyword>
<keyword evidence="6" id="KW-0547">Nucleotide-binding</keyword>
<dbReference type="GO" id="GO:0046872">
    <property type="term" value="F:metal ion binding"/>
    <property type="evidence" value="ECO:0007669"/>
    <property type="project" value="UniProtKB-KW"/>
</dbReference>
<evidence type="ECO:0000256" key="2">
    <source>
        <dbReference type="ARBA" id="ARBA00022649"/>
    </source>
</evidence>
<dbReference type="PANTHER" id="PTHR33571:SF14">
    <property type="entry name" value="PROTEIN ADENYLYLTRANSFERASE MJ0435-RELATED"/>
    <property type="match status" value="1"/>
</dbReference>
<keyword evidence="2" id="KW-1277">Toxin-antitoxin system</keyword>
<dbReference type="InterPro" id="IPR043519">
    <property type="entry name" value="NT_sf"/>
</dbReference>
<reference evidence="11" key="1">
    <citation type="submission" date="2020-07" db="EMBL/GenBank/DDBJ databases">
        <title>Huge and variable diversity of episymbiotic CPR bacteria and DPANN archaea in groundwater ecosystems.</title>
        <authorList>
            <person name="He C.Y."/>
            <person name="Keren R."/>
            <person name="Whittaker M."/>
            <person name="Farag I.F."/>
            <person name="Doudna J."/>
            <person name="Cate J.H.D."/>
            <person name="Banfield J.F."/>
        </authorList>
    </citation>
    <scope>NUCLEOTIDE SEQUENCE</scope>
    <source>
        <strain evidence="11">NC_groundwater_1664_Pr3_B-0.1um_52_9</strain>
    </source>
</reference>
<comment type="cofactor">
    <cofactor evidence="1">
        <name>Mg(2+)</name>
        <dbReference type="ChEBI" id="CHEBI:18420"/>
    </cofactor>
</comment>
<organism evidence="11 12">
    <name type="scientific">Desulfomonile tiedjei</name>
    <dbReference type="NCBI Taxonomy" id="2358"/>
    <lineage>
        <taxon>Bacteria</taxon>
        <taxon>Pseudomonadati</taxon>
        <taxon>Thermodesulfobacteriota</taxon>
        <taxon>Desulfomonilia</taxon>
        <taxon>Desulfomonilales</taxon>
        <taxon>Desulfomonilaceae</taxon>
        <taxon>Desulfomonile</taxon>
    </lineage>
</organism>
<evidence type="ECO:0000313" key="12">
    <source>
        <dbReference type="Proteomes" id="UP000807825"/>
    </source>
</evidence>
<dbReference type="PANTHER" id="PTHR33571">
    <property type="entry name" value="SSL8005 PROTEIN"/>
    <property type="match status" value="1"/>
</dbReference>
<keyword evidence="8" id="KW-0460">Magnesium</keyword>
<comment type="caution">
    <text evidence="11">The sequence shown here is derived from an EMBL/GenBank/DDBJ whole genome shotgun (WGS) entry which is preliminary data.</text>
</comment>
<accession>A0A9D6UYX9</accession>
<evidence type="ECO:0000256" key="5">
    <source>
        <dbReference type="ARBA" id="ARBA00022723"/>
    </source>
</evidence>
<evidence type="ECO:0000256" key="3">
    <source>
        <dbReference type="ARBA" id="ARBA00022679"/>
    </source>
</evidence>
<dbReference type="InterPro" id="IPR052038">
    <property type="entry name" value="Type-VII_TA_antitoxin"/>
</dbReference>